<dbReference type="Proteomes" id="UP000799640">
    <property type="component" value="Unassembled WGS sequence"/>
</dbReference>
<name>A0A6G1I5W2_9PEZI</name>
<evidence type="ECO:0000313" key="1">
    <source>
        <dbReference type="EMBL" id="KAF2403437.1"/>
    </source>
</evidence>
<protein>
    <submittedName>
        <fullName evidence="1">Uncharacterized protein</fullName>
    </submittedName>
</protein>
<proteinExistence type="predicted"/>
<evidence type="ECO:0000313" key="2">
    <source>
        <dbReference type="Proteomes" id="UP000799640"/>
    </source>
</evidence>
<reference evidence="1" key="1">
    <citation type="journal article" date="2020" name="Stud. Mycol.">
        <title>101 Dothideomycetes genomes: a test case for predicting lifestyles and emergence of pathogens.</title>
        <authorList>
            <person name="Haridas S."/>
            <person name="Albert R."/>
            <person name="Binder M."/>
            <person name="Bloem J."/>
            <person name="Labutti K."/>
            <person name="Salamov A."/>
            <person name="Andreopoulos B."/>
            <person name="Baker S."/>
            <person name="Barry K."/>
            <person name="Bills G."/>
            <person name="Bluhm B."/>
            <person name="Cannon C."/>
            <person name="Castanera R."/>
            <person name="Culley D."/>
            <person name="Daum C."/>
            <person name="Ezra D."/>
            <person name="Gonzalez J."/>
            <person name="Henrissat B."/>
            <person name="Kuo A."/>
            <person name="Liang C."/>
            <person name="Lipzen A."/>
            <person name="Lutzoni F."/>
            <person name="Magnuson J."/>
            <person name="Mondo S."/>
            <person name="Nolan M."/>
            <person name="Ohm R."/>
            <person name="Pangilinan J."/>
            <person name="Park H.-J."/>
            <person name="Ramirez L."/>
            <person name="Alfaro M."/>
            <person name="Sun H."/>
            <person name="Tritt A."/>
            <person name="Yoshinaga Y."/>
            <person name="Zwiers L.-H."/>
            <person name="Turgeon B."/>
            <person name="Goodwin S."/>
            <person name="Spatafora J."/>
            <person name="Crous P."/>
            <person name="Grigoriev I."/>
        </authorList>
    </citation>
    <scope>NUCLEOTIDE SEQUENCE</scope>
    <source>
        <strain evidence="1">CBS 262.69</strain>
    </source>
</reference>
<sequence length="134" mass="15538">SGSGLTGRERVAFPATIGWTRPRISLSNCDLQTLTPPRRPKSFRFQNFPSVNTGPSSSFKSIIVHLGFLFEDTQRKLQHSTCILRKNVDHEDCRYAHRCSSRFEHTSFLRYHASARRLHARTYAAHRRHHLPPR</sequence>
<dbReference type="EMBL" id="ML996689">
    <property type="protein sequence ID" value="KAF2403437.1"/>
    <property type="molecule type" value="Genomic_DNA"/>
</dbReference>
<accession>A0A6G1I5W2</accession>
<gene>
    <name evidence="1" type="ORF">EJ06DRAFT_579480</name>
</gene>
<keyword evidence="2" id="KW-1185">Reference proteome</keyword>
<dbReference type="AlphaFoldDB" id="A0A6G1I5W2"/>
<feature type="non-terminal residue" evidence="1">
    <location>
        <position position="1"/>
    </location>
</feature>
<organism evidence="1 2">
    <name type="scientific">Trichodelitschia bisporula</name>
    <dbReference type="NCBI Taxonomy" id="703511"/>
    <lineage>
        <taxon>Eukaryota</taxon>
        <taxon>Fungi</taxon>
        <taxon>Dikarya</taxon>
        <taxon>Ascomycota</taxon>
        <taxon>Pezizomycotina</taxon>
        <taxon>Dothideomycetes</taxon>
        <taxon>Dothideomycetes incertae sedis</taxon>
        <taxon>Phaeotrichales</taxon>
        <taxon>Phaeotrichaceae</taxon>
        <taxon>Trichodelitschia</taxon>
    </lineage>
</organism>